<evidence type="ECO:0000256" key="1">
    <source>
        <dbReference type="SAM" id="MobiDB-lite"/>
    </source>
</evidence>
<protein>
    <recommendedName>
        <fullName evidence="2">CxC2-like cysteine cluster KDZ transposase-associated domain-containing protein</fullName>
    </recommendedName>
</protein>
<evidence type="ECO:0000259" key="2">
    <source>
        <dbReference type="Pfam" id="PF18803"/>
    </source>
</evidence>
<dbReference type="VEuPathDB" id="FungiDB:BD410DRAFT_844354"/>
<reference evidence="3 4" key="1">
    <citation type="submission" date="2018-06" db="EMBL/GenBank/DDBJ databases">
        <title>A transcriptomic atlas of mushroom development highlights an independent origin of complex multicellularity.</title>
        <authorList>
            <consortium name="DOE Joint Genome Institute"/>
            <person name="Krizsan K."/>
            <person name="Almasi E."/>
            <person name="Merenyi Z."/>
            <person name="Sahu N."/>
            <person name="Viragh M."/>
            <person name="Koszo T."/>
            <person name="Mondo S."/>
            <person name="Kiss B."/>
            <person name="Balint B."/>
            <person name="Kues U."/>
            <person name="Barry K."/>
            <person name="Hegedus J.C."/>
            <person name="Henrissat B."/>
            <person name="Johnson J."/>
            <person name="Lipzen A."/>
            <person name="Ohm R."/>
            <person name="Nagy I."/>
            <person name="Pangilinan J."/>
            <person name="Yan J."/>
            <person name="Xiong Y."/>
            <person name="Grigoriev I.V."/>
            <person name="Hibbett D.S."/>
            <person name="Nagy L.G."/>
        </authorList>
    </citation>
    <scope>NUCLEOTIDE SEQUENCE [LARGE SCALE GENOMIC DNA]</scope>
    <source>
        <strain evidence="3 4">SZMC22713</strain>
    </source>
</reference>
<dbReference type="PANTHER" id="PTHR33096:SF1">
    <property type="entry name" value="CXC1-LIKE CYSTEINE CLUSTER ASSOCIATED WITH KDZ TRANSPOSASES DOMAIN-CONTAINING PROTEIN"/>
    <property type="match status" value="1"/>
</dbReference>
<dbReference type="InterPro" id="IPR041457">
    <property type="entry name" value="CxC2_KDZ-assoc"/>
</dbReference>
<dbReference type="InterPro" id="IPR040521">
    <property type="entry name" value="KDZ"/>
</dbReference>
<dbReference type="STRING" id="50990.A0A4Y7PNH5"/>
<dbReference type="Pfam" id="PF18803">
    <property type="entry name" value="CxC2"/>
    <property type="match status" value="1"/>
</dbReference>
<feature type="region of interest" description="Disordered" evidence="1">
    <location>
        <begin position="301"/>
        <end position="328"/>
    </location>
</feature>
<dbReference type="Proteomes" id="UP000294933">
    <property type="component" value="Unassembled WGS sequence"/>
</dbReference>
<dbReference type="EMBL" id="ML170241">
    <property type="protein sequence ID" value="TDL16541.1"/>
    <property type="molecule type" value="Genomic_DNA"/>
</dbReference>
<proteinExistence type="predicted"/>
<feature type="compositionally biased region" description="Polar residues" evidence="1">
    <location>
        <begin position="317"/>
        <end position="328"/>
    </location>
</feature>
<evidence type="ECO:0000313" key="4">
    <source>
        <dbReference type="Proteomes" id="UP000294933"/>
    </source>
</evidence>
<organism evidence="3 4">
    <name type="scientific">Rickenella mellea</name>
    <dbReference type="NCBI Taxonomy" id="50990"/>
    <lineage>
        <taxon>Eukaryota</taxon>
        <taxon>Fungi</taxon>
        <taxon>Dikarya</taxon>
        <taxon>Basidiomycota</taxon>
        <taxon>Agaricomycotina</taxon>
        <taxon>Agaricomycetes</taxon>
        <taxon>Hymenochaetales</taxon>
        <taxon>Rickenellaceae</taxon>
        <taxon>Rickenella</taxon>
    </lineage>
</organism>
<name>A0A4Y7PNH5_9AGAM</name>
<evidence type="ECO:0000313" key="3">
    <source>
        <dbReference type="EMBL" id="TDL16541.1"/>
    </source>
</evidence>
<accession>A0A4Y7PNH5</accession>
<sequence length="1296" mass="145421">MARPLKYKTSAERLYAARLSRRCWYDKNITQERVKSLRRYHGRKVAIPDKACGSPLGHRTPSPAAMNLHEDGVERSGSGRSNLRTVDFAALATATRSALDKWVDSDNLMDTCTSAQALLATWTSGGLRQWGLKLYNEYIRIGNDNDLQAMESLDAINAVGRDFQARTEQLSTRAFNIDPSGNGAIWVEVQCLRREIACAVDIAEEMALLYRDGGFTSLSASFHSNFLIFQISVTAATPRHIKPTSSHWQKLAMSKPVKRRRKNGAQVEFYGGSDSNQSKPADSELRATHIDYHRLADGRLGRKTAHRDLEREELTDDTSTATGSQQHTDAVDALALDGVDSALGLDDLGLDSNENPVPIETHAKPAKTHAIEDWLNHRSEYLDELLRHDGCADHPIGQPCRGTGCMNEPLFRCVDCLGGLMYCRECIKKQHQRMPLHRIQRWTGTFYEKTSLCAIGLRVQLGHGGDTCTKPHASRPITVIDTSGIHDVNVDYCECGQSSSGSSPRVQLLRMRWFPATLIRPTTVMTFDALDAFHILTLQSKISFYDFYQALVRRTDGSGVRVTPDRYKKGMFCVRVWRHLHMLKRSGRGHDPGGIENTKQGECAVECPACPHPGRNLPDGWQQGPENESWMYMLILAVDANFRLKLKDRGIKDPELGSGWAYFVETKKYQEVLDATPDAPVMNECQSNLHAVDHANTRFQKGYVTTGVGSVVCARHSFVRKNGVTDLQKGEKYVNMDYAFLSTLVGIVCVSLLVSYDIACQWSKNFKRRMLAFPEFMQLNLTLLTLFFGIPKFHLPAHGPACHTRYSLNIRRGVGRTDGEGVERGWAHINAVATSTREMGPGSRHSTLDDHWGAWNWQKVIGLGVLLLSKLQEAVRNQAKQRVLFQEFSTTFSTEELAEWNAMIEAWHADPSKPDPYEESAKMTTLADVRLALANEEAGQAASGNLATHHITPSAFLHTGLDLEEQQQSKDADTATSSANLQERRNALRRKIEAWRNIQSVYMPGVVRAGSAPDGTEDDENGNDESNVKVEDFELWLPSRVPELRDTGCLQGLHDMELRLRLAQADDALNQLRHQLRIHSRLRDYKRIQVLPGQRVNTRARNLINRFHQKSLRCAERYRDARSALLALHPNGDWQTRFQQLKPDDIRGPGHGDEDNTVGRQGAYGSGVGDGFHELSWIWIVPRSLGSGNDQRDIDAGLRSEYAKAKARVERWDEESWSNLRGQRGDVPHDIALGLDAYAAYQSHMLVRLAYRFCKMWLPDIVSNGLKGDWAQQFISSNSAVNVDTDVAVEVTSDNE</sequence>
<keyword evidence="4" id="KW-1185">Reference proteome</keyword>
<feature type="compositionally biased region" description="Basic and acidic residues" evidence="1">
    <location>
        <begin position="301"/>
        <end position="312"/>
    </location>
</feature>
<dbReference type="Pfam" id="PF18758">
    <property type="entry name" value="KDZ"/>
    <property type="match status" value="1"/>
</dbReference>
<gene>
    <name evidence="3" type="ORF">BD410DRAFT_844354</name>
</gene>
<dbReference type="OrthoDB" id="3257768at2759"/>
<feature type="domain" description="CxC2-like cysteine cluster KDZ transposase-associated" evidence="2">
    <location>
        <begin position="453"/>
        <end position="558"/>
    </location>
</feature>
<dbReference type="PANTHER" id="PTHR33096">
    <property type="entry name" value="CXC2 DOMAIN-CONTAINING PROTEIN"/>
    <property type="match status" value="1"/>
</dbReference>